<keyword evidence="2" id="KW-1185">Reference proteome</keyword>
<gene>
    <name evidence="3" type="primary">LOC108850504</name>
</gene>
<dbReference type="InterPro" id="IPR036691">
    <property type="entry name" value="Endo/exonu/phosph_ase_sf"/>
</dbReference>
<evidence type="ECO:0000259" key="1">
    <source>
        <dbReference type="Pfam" id="PF03372"/>
    </source>
</evidence>
<accession>A0A6J0N4F0</accession>
<organism evidence="2 3">
    <name type="scientific">Raphanus sativus</name>
    <name type="common">Radish</name>
    <name type="synonym">Raphanus raphanistrum var. sativus</name>
    <dbReference type="NCBI Taxonomy" id="3726"/>
    <lineage>
        <taxon>Eukaryota</taxon>
        <taxon>Viridiplantae</taxon>
        <taxon>Streptophyta</taxon>
        <taxon>Embryophyta</taxon>
        <taxon>Tracheophyta</taxon>
        <taxon>Spermatophyta</taxon>
        <taxon>Magnoliopsida</taxon>
        <taxon>eudicotyledons</taxon>
        <taxon>Gunneridae</taxon>
        <taxon>Pentapetalae</taxon>
        <taxon>rosids</taxon>
        <taxon>malvids</taxon>
        <taxon>Brassicales</taxon>
        <taxon>Brassicaceae</taxon>
        <taxon>Brassiceae</taxon>
        <taxon>Raphanus</taxon>
    </lineage>
</organism>
<reference evidence="2" key="1">
    <citation type="journal article" date="2019" name="Database">
        <title>The radish genome database (RadishGD): an integrated information resource for radish genomics.</title>
        <authorList>
            <person name="Yu H.J."/>
            <person name="Baek S."/>
            <person name="Lee Y.J."/>
            <person name="Cho A."/>
            <person name="Mun J.H."/>
        </authorList>
    </citation>
    <scope>NUCLEOTIDE SEQUENCE [LARGE SCALE GENOMIC DNA]</scope>
    <source>
        <strain evidence="2">cv. WK10039</strain>
    </source>
</reference>
<protein>
    <submittedName>
        <fullName evidence="3">Uncharacterized protein LOC108850504</fullName>
    </submittedName>
</protein>
<dbReference type="Proteomes" id="UP000504610">
    <property type="component" value="Chromosome 7"/>
</dbReference>
<dbReference type="AlphaFoldDB" id="A0A6J0N4F0"/>
<reference evidence="3" key="2">
    <citation type="submission" date="2025-08" db="UniProtKB">
        <authorList>
            <consortium name="RefSeq"/>
        </authorList>
    </citation>
    <scope>IDENTIFICATION</scope>
    <source>
        <tissue evidence="3">Leaf</tissue>
    </source>
</reference>
<evidence type="ECO:0000313" key="3">
    <source>
        <dbReference type="RefSeq" id="XP_018479530.1"/>
    </source>
</evidence>
<proteinExistence type="predicted"/>
<dbReference type="Pfam" id="PF03372">
    <property type="entry name" value="Exo_endo_phos"/>
    <property type="match status" value="1"/>
</dbReference>
<dbReference type="OrthoDB" id="1112386at2759"/>
<dbReference type="KEGG" id="rsz:108850504"/>
<dbReference type="Gene3D" id="3.60.10.10">
    <property type="entry name" value="Endonuclease/exonuclease/phosphatase"/>
    <property type="match status" value="1"/>
</dbReference>
<dbReference type="SUPFAM" id="SSF56219">
    <property type="entry name" value="DNase I-like"/>
    <property type="match status" value="1"/>
</dbReference>
<dbReference type="GeneID" id="108850504"/>
<evidence type="ECO:0000313" key="2">
    <source>
        <dbReference type="Proteomes" id="UP000504610"/>
    </source>
</evidence>
<name>A0A6J0N4F0_RAPSA</name>
<dbReference type="PANTHER" id="PTHR33710">
    <property type="entry name" value="BNAC02G09200D PROTEIN"/>
    <property type="match status" value="1"/>
</dbReference>
<dbReference type="PANTHER" id="PTHR33710:SF79">
    <property type="entry name" value="OS06G0205337 PROTEIN"/>
    <property type="match status" value="1"/>
</dbReference>
<dbReference type="GO" id="GO:0003824">
    <property type="term" value="F:catalytic activity"/>
    <property type="evidence" value="ECO:0007669"/>
    <property type="project" value="InterPro"/>
</dbReference>
<dbReference type="InterPro" id="IPR005135">
    <property type="entry name" value="Endo/exonuclease/phosphatase"/>
</dbReference>
<sequence>MTIPRLKDLTKQHSPDIIFLSETKNPDAYVLKELAALKFDHHYLFSPLSPGAGGLALFWKAETDIQILDATKNFIETKASFKNSSIFSTFIYGAPEIPDRQGSTEKSGGIARPESTFVPFRSFLSACDLFDLKHSGNFLSWRGQRHSHPVHCRLDRAIANSSCSDLFPRACCEYLSFEASDHRPILCTLDGKKRKPARVFRYDRHLRDNPEITALVDRIWQLNTSASVSDRIRSVCQAISAWSKEHYVNSKKEITEIQRSLDAALSNPVPDNAAISRLNNTLLCAYKAEEEYWKQRICLLWLSLGDKNTSFFHVSSKGRKARNRISVLENDLGLPVFEDDQILNIISSYFKEIFTSSGSSGLEVVKAAISPCISAPMNEQLTTIPSHVEIQEALFAIHPDKAPGPDGFSASFFQTNWEAVGPAIVSEIQIFFSSGTLLFSINETHIKLIPKIPSPKIVADYRPIALCNVYYKIISKILSLRLKPVLSPITC</sequence>
<dbReference type="RefSeq" id="XP_018479530.1">
    <property type="nucleotide sequence ID" value="XM_018624028.1"/>
</dbReference>
<feature type="domain" description="Endonuclease/exonuclease/phosphatase" evidence="1">
    <location>
        <begin position="6"/>
        <end position="66"/>
    </location>
</feature>